<keyword evidence="3" id="KW-1185">Reference proteome</keyword>
<accession>A0ABT1TPB1</accession>
<dbReference type="SUPFAM" id="SSF103642">
    <property type="entry name" value="Sec-C motif"/>
    <property type="match status" value="1"/>
</dbReference>
<dbReference type="Pfam" id="PF02810">
    <property type="entry name" value="SEC-C"/>
    <property type="match status" value="1"/>
</dbReference>
<evidence type="ECO:0000313" key="2">
    <source>
        <dbReference type="EMBL" id="MCQ8116621.1"/>
    </source>
</evidence>
<dbReference type="Proteomes" id="UP001524570">
    <property type="component" value="Unassembled WGS sequence"/>
</dbReference>
<protein>
    <submittedName>
        <fullName evidence="2">SEC-C metal-binding domain-containing protein</fullName>
    </submittedName>
</protein>
<dbReference type="InterPro" id="IPR004027">
    <property type="entry name" value="SEC_C_motif"/>
</dbReference>
<evidence type="ECO:0000256" key="1">
    <source>
        <dbReference type="SAM" id="MobiDB-lite"/>
    </source>
</evidence>
<dbReference type="Gene3D" id="3.10.450.50">
    <property type="match status" value="1"/>
</dbReference>
<reference evidence="2 3" key="1">
    <citation type="submission" date="2022-07" db="EMBL/GenBank/DDBJ databases">
        <title>Methylomonas rivi sp. nov., Methylomonas rosea sp. nov., Methylomonas aureus sp. nov. and Methylomonas subterranea sp. nov., four novel methanotrophs isolated from a freshwater creek and the deep terrestrial subsurface.</title>
        <authorList>
            <person name="Abin C."/>
            <person name="Sankaranarayanan K."/>
            <person name="Garner C."/>
            <person name="Sindelar R."/>
            <person name="Kotary K."/>
            <person name="Garner R."/>
            <person name="Barclay S."/>
            <person name="Lawson P."/>
            <person name="Krumholz L."/>
        </authorList>
    </citation>
    <scope>NUCLEOTIDE SEQUENCE [LARGE SCALE GENOMIC DNA]</scope>
    <source>
        <strain evidence="2 3">WSC-7</strain>
    </source>
</reference>
<evidence type="ECO:0000313" key="3">
    <source>
        <dbReference type="Proteomes" id="UP001524570"/>
    </source>
</evidence>
<dbReference type="EMBL" id="JANIBL010000008">
    <property type="protein sequence ID" value="MCQ8116621.1"/>
    <property type="molecule type" value="Genomic_DNA"/>
</dbReference>
<gene>
    <name evidence="2" type="ORF">NP589_04225</name>
</gene>
<proteinExistence type="predicted"/>
<name>A0ABT1TPB1_9GAMM</name>
<feature type="region of interest" description="Disordered" evidence="1">
    <location>
        <begin position="167"/>
        <end position="186"/>
    </location>
</feature>
<comment type="caution">
    <text evidence="2">The sequence shown here is derived from an EMBL/GenBank/DDBJ whole genome shotgun (WGS) entry which is preliminary data.</text>
</comment>
<sequence>MSTFVAFCENASCGAIFPVTNIIGGSGTVAKIEMTGCRSGSCPSCGSWGQIPDGVYTYSNNVVQFLTGPQESLTALRKIEALLRSFRNQPLTRDEVLNQVRAIAPQVAGVMETAPTVGVTQQWIQILIAFVTLAIAIQTTYFKADSDKIEKKFIEHLLQENRELQSSKQGVLNSQPYRRSTPKISKNSKCTCGSGKKYKRCCGA</sequence>
<organism evidence="2 3">
    <name type="scientific">Methylomonas rosea</name>
    <dbReference type="NCBI Taxonomy" id="2952227"/>
    <lineage>
        <taxon>Bacteria</taxon>
        <taxon>Pseudomonadati</taxon>
        <taxon>Pseudomonadota</taxon>
        <taxon>Gammaproteobacteria</taxon>
        <taxon>Methylococcales</taxon>
        <taxon>Methylococcaceae</taxon>
        <taxon>Methylomonas</taxon>
    </lineage>
</organism>
<dbReference type="RefSeq" id="WP_256605857.1">
    <property type="nucleotide sequence ID" value="NZ_JANIBL010000008.1"/>
</dbReference>